<sequence length="103" mass="11861">MFQERKFAQKHRNITSPGPQNNNINVDASSVQFMNHEHSYLEMSRVASYQLCQDGAVHGWKFMRGKLLPYGTLWCGSASWECITFETYSKTLVDAIYSHRIAV</sequence>
<name>A0A2K3MDF2_TRIPR</name>
<evidence type="ECO:0000313" key="3">
    <source>
        <dbReference type="Proteomes" id="UP000236291"/>
    </source>
</evidence>
<organism evidence="2 3">
    <name type="scientific">Trifolium pratense</name>
    <name type="common">Red clover</name>
    <dbReference type="NCBI Taxonomy" id="57577"/>
    <lineage>
        <taxon>Eukaryota</taxon>
        <taxon>Viridiplantae</taxon>
        <taxon>Streptophyta</taxon>
        <taxon>Embryophyta</taxon>
        <taxon>Tracheophyta</taxon>
        <taxon>Spermatophyta</taxon>
        <taxon>Magnoliopsida</taxon>
        <taxon>eudicotyledons</taxon>
        <taxon>Gunneridae</taxon>
        <taxon>Pentapetalae</taxon>
        <taxon>rosids</taxon>
        <taxon>fabids</taxon>
        <taxon>Fabales</taxon>
        <taxon>Fabaceae</taxon>
        <taxon>Papilionoideae</taxon>
        <taxon>50 kb inversion clade</taxon>
        <taxon>NPAAA clade</taxon>
        <taxon>Hologalegina</taxon>
        <taxon>IRL clade</taxon>
        <taxon>Trifolieae</taxon>
        <taxon>Trifolium</taxon>
    </lineage>
</organism>
<accession>A0A2K3MDF2</accession>
<dbReference type="Proteomes" id="UP000236291">
    <property type="component" value="Unassembled WGS sequence"/>
</dbReference>
<evidence type="ECO:0000313" key="2">
    <source>
        <dbReference type="EMBL" id="PNX88808.1"/>
    </source>
</evidence>
<protein>
    <submittedName>
        <fullName evidence="2">Uncharacterized protein</fullName>
    </submittedName>
</protein>
<dbReference type="AlphaFoldDB" id="A0A2K3MDF2"/>
<reference evidence="2 3" key="1">
    <citation type="journal article" date="2014" name="Am. J. Bot.">
        <title>Genome assembly and annotation for red clover (Trifolium pratense; Fabaceae).</title>
        <authorList>
            <person name="Istvanek J."/>
            <person name="Jaros M."/>
            <person name="Krenek A."/>
            <person name="Repkova J."/>
        </authorList>
    </citation>
    <scope>NUCLEOTIDE SEQUENCE [LARGE SCALE GENOMIC DNA]</scope>
    <source>
        <strain evidence="3">cv. Tatra</strain>
        <tissue evidence="2">Young leaves</tissue>
    </source>
</reference>
<evidence type="ECO:0000256" key="1">
    <source>
        <dbReference type="SAM" id="MobiDB-lite"/>
    </source>
</evidence>
<reference evidence="2 3" key="2">
    <citation type="journal article" date="2017" name="Front. Plant Sci.">
        <title>Gene Classification and Mining of Molecular Markers Useful in Red Clover (Trifolium pratense) Breeding.</title>
        <authorList>
            <person name="Istvanek J."/>
            <person name="Dluhosova J."/>
            <person name="Dluhos P."/>
            <person name="Patkova L."/>
            <person name="Nedelnik J."/>
            <person name="Repkova J."/>
        </authorList>
    </citation>
    <scope>NUCLEOTIDE SEQUENCE [LARGE SCALE GENOMIC DNA]</scope>
    <source>
        <strain evidence="3">cv. Tatra</strain>
        <tissue evidence="2">Young leaves</tissue>
    </source>
</reference>
<feature type="region of interest" description="Disordered" evidence="1">
    <location>
        <begin position="1"/>
        <end position="22"/>
    </location>
</feature>
<comment type="caution">
    <text evidence="2">The sequence shown here is derived from an EMBL/GenBank/DDBJ whole genome shotgun (WGS) entry which is preliminary data.</text>
</comment>
<dbReference type="EMBL" id="ASHM01057757">
    <property type="protein sequence ID" value="PNX88808.1"/>
    <property type="molecule type" value="Genomic_DNA"/>
</dbReference>
<gene>
    <name evidence="2" type="ORF">L195_g044922</name>
</gene>
<proteinExistence type="predicted"/>